<dbReference type="CDD" id="cd14688">
    <property type="entry name" value="bZIP_YAP"/>
    <property type="match status" value="1"/>
</dbReference>
<dbReference type="SUPFAM" id="SSF111430">
    <property type="entry name" value="YAP1 redox domain"/>
    <property type="match status" value="1"/>
</dbReference>
<evidence type="ECO:0000256" key="2">
    <source>
        <dbReference type="ARBA" id="ARBA00004496"/>
    </source>
</evidence>
<feature type="region of interest" description="Disordered" evidence="4">
    <location>
        <begin position="163"/>
        <end position="228"/>
    </location>
</feature>
<organism evidence="6 7">
    <name type="scientific">Hesseltinella vesiculosa</name>
    <dbReference type="NCBI Taxonomy" id="101127"/>
    <lineage>
        <taxon>Eukaryota</taxon>
        <taxon>Fungi</taxon>
        <taxon>Fungi incertae sedis</taxon>
        <taxon>Mucoromycota</taxon>
        <taxon>Mucoromycotina</taxon>
        <taxon>Mucoromycetes</taxon>
        <taxon>Mucorales</taxon>
        <taxon>Cunninghamellaceae</taxon>
        <taxon>Hesseltinella</taxon>
    </lineage>
</organism>
<feature type="region of interest" description="Disordered" evidence="4">
    <location>
        <begin position="39"/>
        <end position="113"/>
    </location>
</feature>
<feature type="compositionally biased region" description="Basic residues" evidence="4">
    <location>
        <begin position="92"/>
        <end position="103"/>
    </location>
</feature>
<dbReference type="GO" id="GO:0090575">
    <property type="term" value="C:RNA polymerase II transcription regulator complex"/>
    <property type="evidence" value="ECO:0007669"/>
    <property type="project" value="TreeGrafter"/>
</dbReference>
<dbReference type="InterPro" id="IPR050936">
    <property type="entry name" value="AP-1-like"/>
</dbReference>
<keyword evidence="3" id="KW-0539">Nucleus</keyword>
<dbReference type="GO" id="GO:0001228">
    <property type="term" value="F:DNA-binding transcription activator activity, RNA polymerase II-specific"/>
    <property type="evidence" value="ECO:0007669"/>
    <property type="project" value="TreeGrafter"/>
</dbReference>
<dbReference type="EMBL" id="MCGT01000017">
    <property type="protein sequence ID" value="ORX52806.1"/>
    <property type="molecule type" value="Genomic_DNA"/>
</dbReference>
<dbReference type="PROSITE" id="PS00036">
    <property type="entry name" value="BZIP_BASIC"/>
    <property type="match status" value="1"/>
</dbReference>
<evidence type="ECO:0000256" key="4">
    <source>
        <dbReference type="SAM" id="MobiDB-lite"/>
    </source>
</evidence>
<evidence type="ECO:0000256" key="3">
    <source>
        <dbReference type="ARBA" id="ARBA00023242"/>
    </source>
</evidence>
<gene>
    <name evidence="6" type="ORF">DM01DRAFT_1336584</name>
</gene>
<dbReference type="SMART" id="SM00338">
    <property type="entry name" value="BRLZ"/>
    <property type="match status" value="1"/>
</dbReference>
<feature type="compositionally biased region" description="Low complexity" evidence="4">
    <location>
        <begin position="211"/>
        <end position="228"/>
    </location>
</feature>
<reference evidence="6 7" key="1">
    <citation type="submission" date="2016-07" db="EMBL/GenBank/DDBJ databases">
        <title>Pervasive Adenine N6-methylation of Active Genes in Fungi.</title>
        <authorList>
            <consortium name="DOE Joint Genome Institute"/>
            <person name="Mondo S.J."/>
            <person name="Dannebaum R.O."/>
            <person name="Kuo R.C."/>
            <person name="Labutti K."/>
            <person name="Haridas S."/>
            <person name="Kuo A."/>
            <person name="Salamov A."/>
            <person name="Ahrendt S.R."/>
            <person name="Lipzen A."/>
            <person name="Sullivan W."/>
            <person name="Andreopoulos W.B."/>
            <person name="Clum A."/>
            <person name="Lindquist E."/>
            <person name="Daum C."/>
            <person name="Ramamoorthy G.K."/>
            <person name="Gryganskyi A."/>
            <person name="Culley D."/>
            <person name="Magnuson J.K."/>
            <person name="James T.Y."/>
            <person name="O'Malley M.A."/>
            <person name="Stajich J.E."/>
            <person name="Spatafora J.W."/>
            <person name="Visel A."/>
            <person name="Grigoriev I.V."/>
        </authorList>
    </citation>
    <scope>NUCLEOTIDE SEQUENCE [LARGE SCALE GENOMIC DNA]</scope>
    <source>
        <strain evidence="6 7">NRRL 3301</strain>
    </source>
</reference>
<comment type="subcellular location">
    <subcellularLocation>
        <location evidence="2">Cytoplasm</location>
    </subcellularLocation>
    <subcellularLocation>
        <location evidence="1">Nucleus</location>
    </subcellularLocation>
</comment>
<dbReference type="InterPro" id="IPR004827">
    <property type="entry name" value="bZIP"/>
</dbReference>
<evidence type="ECO:0000259" key="5">
    <source>
        <dbReference type="PROSITE" id="PS00036"/>
    </source>
</evidence>
<feature type="domain" description="BZIP" evidence="5">
    <location>
        <begin position="93"/>
        <end position="108"/>
    </location>
</feature>
<evidence type="ECO:0000313" key="7">
    <source>
        <dbReference type="Proteomes" id="UP000242146"/>
    </source>
</evidence>
<evidence type="ECO:0000256" key="1">
    <source>
        <dbReference type="ARBA" id="ARBA00004123"/>
    </source>
</evidence>
<dbReference type="Proteomes" id="UP000242146">
    <property type="component" value="Unassembled WGS sequence"/>
</dbReference>
<dbReference type="PANTHER" id="PTHR40621:SF6">
    <property type="entry name" value="AP-1-LIKE TRANSCRIPTION FACTOR YAP1-RELATED"/>
    <property type="match status" value="1"/>
</dbReference>
<dbReference type="OrthoDB" id="2593073at2759"/>
<name>A0A1X2GG03_9FUNG</name>
<dbReference type="InterPro" id="IPR023167">
    <property type="entry name" value="Yap1_redox_dom_sf"/>
</dbReference>
<feature type="compositionally biased region" description="Basic and acidic residues" evidence="4">
    <location>
        <begin position="104"/>
        <end position="113"/>
    </location>
</feature>
<dbReference type="Pfam" id="PF00170">
    <property type="entry name" value="bZIP_1"/>
    <property type="match status" value="1"/>
</dbReference>
<dbReference type="GO" id="GO:0005737">
    <property type="term" value="C:cytoplasm"/>
    <property type="evidence" value="ECO:0007669"/>
    <property type="project" value="UniProtKB-SubCell"/>
</dbReference>
<feature type="compositionally biased region" description="Low complexity" evidence="4">
    <location>
        <begin position="186"/>
        <end position="202"/>
    </location>
</feature>
<sequence length="460" mass="50855">MSLASNNKVEIDQATIDLINAAILSNKTVLQQQLLHSLEERQRESTKAKGAKRTLDSTGEESESGNNAPKRPGRKPLDKSTIALDAHLDPKAKRKAQNRRAQRAFRERKEQHVSELEARIKELEDLGSKTDQDLREENNRLRAELQQLQEENSALKDAQFTFEFPHIPPPSNPSALPKSEPEQKESTPSAFSSSSLTSPDTPNYMSFMDDSAVGDSSSSSSTEQSPLSMAAIEDDSDAPTSNTSATTPFLTFGSVLSSSSPSFDLLGTPTTTQTPISLPTSDLVNLYGTAHSLLANVKESQPLPTSATNNGTDFKQLFHGKDDLFSDYRAPSTDQTLADDAVFDGFGSLFGNDDLLYGFPSQHDAGKFSMNDFYFPSLEQPQQQDQRYLKKDALEASLHRATEEGLRAYDVQKELQQCPDFDLDALCSDLHDKAKCSESTYIITDKDVKLYMKCFENQLV</sequence>
<dbReference type="InterPro" id="IPR046347">
    <property type="entry name" value="bZIP_sf"/>
</dbReference>
<comment type="caution">
    <text evidence="6">The sequence shown here is derived from an EMBL/GenBank/DDBJ whole genome shotgun (WGS) entry which is preliminary data.</text>
</comment>
<dbReference type="Gene3D" id="1.10.238.100">
    <property type="entry name" value="YAP1 redox domain. Chain B"/>
    <property type="match status" value="1"/>
</dbReference>
<dbReference type="GO" id="GO:0033554">
    <property type="term" value="P:cellular response to stress"/>
    <property type="evidence" value="ECO:0007669"/>
    <property type="project" value="UniProtKB-ARBA"/>
</dbReference>
<accession>A0A1X2GG03</accession>
<evidence type="ECO:0000313" key="6">
    <source>
        <dbReference type="EMBL" id="ORX52806.1"/>
    </source>
</evidence>
<dbReference type="AlphaFoldDB" id="A0A1X2GG03"/>
<dbReference type="Gene3D" id="1.20.5.170">
    <property type="match status" value="1"/>
</dbReference>
<keyword evidence="7" id="KW-1185">Reference proteome</keyword>
<dbReference type="GO" id="GO:0000976">
    <property type="term" value="F:transcription cis-regulatory region binding"/>
    <property type="evidence" value="ECO:0007669"/>
    <property type="project" value="InterPro"/>
</dbReference>
<dbReference type="SUPFAM" id="SSF57959">
    <property type="entry name" value="Leucine zipper domain"/>
    <property type="match status" value="1"/>
</dbReference>
<proteinExistence type="predicted"/>
<dbReference type="PANTHER" id="PTHR40621">
    <property type="entry name" value="TRANSCRIPTION FACTOR KAPC-RELATED"/>
    <property type="match status" value="1"/>
</dbReference>
<protein>
    <recommendedName>
        <fullName evidence="5">BZIP domain-containing protein</fullName>
    </recommendedName>
</protein>
<dbReference type="STRING" id="101127.A0A1X2GG03"/>